<gene>
    <name evidence="2" type="ORF">EG328_001706</name>
</gene>
<feature type="transmembrane region" description="Helical" evidence="1">
    <location>
        <begin position="12"/>
        <end position="30"/>
    </location>
</feature>
<accession>A0A8H3U0R2</accession>
<sequence>MRQGIHWKAPAIMVSSSVFGFAFIFGPPFFNQSLHPDTPTGDAVFEQQANTGIQNVTTALNCSLEARHRMDKYPCQTCWYLSWAPGYSDTSGKFEALNVESSIGALHEGSNDSSCSLFIATSPTIEN</sequence>
<proteinExistence type="predicted"/>
<evidence type="ECO:0000313" key="3">
    <source>
        <dbReference type="Proteomes" id="UP000447873"/>
    </source>
</evidence>
<dbReference type="AlphaFoldDB" id="A0A8H3U0R2"/>
<comment type="caution">
    <text evidence="2">The sequence shown here is derived from an EMBL/GenBank/DDBJ whole genome shotgun (WGS) entry which is preliminary data.</text>
</comment>
<keyword evidence="1" id="KW-0472">Membrane</keyword>
<keyword evidence="1" id="KW-0812">Transmembrane</keyword>
<evidence type="ECO:0000313" key="2">
    <source>
        <dbReference type="EMBL" id="KAE9961771.1"/>
    </source>
</evidence>
<dbReference type="Proteomes" id="UP000447873">
    <property type="component" value="Unassembled WGS sequence"/>
</dbReference>
<protein>
    <submittedName>
        <fullName evidence="2">Uncharacterized protein</fullName>
    </submittedName>
</protein>
<organism evidence="2 3">
    <name type="scientific">Venturia inaequalis</name>
    <name type="common">Apple scab fungus</name>
    <dbReference type="NCBI Taxonomy" id="5025"/>
    <lineage>
        <taxon>Eukaryota</taxon>
        <taxon>Fungi</taxon>
        <taxon>Dikarya</taxon>
        <taxon>Ascomycota</taxon>
        <taxon>Pezizomycotina</taxon>
        <taxon>Dothideomycetes</taxon>
        <taxon>Pleosporomycetidae</taxon>
        <taxon>Venturiales</taxon>
        <taxon>Venturiaceae</taxon>
        <taxon>Venturia</taxon>
    </lineage>
</organism>
<evidence type="ECO:0000256" key="1">
    <source>
        <dbReference type="SAM" id="Phobius"/>
    </source>
</evidence>
<name>A0A8H3U0R2_VENIN</name>
<feature type="non-terminal residue" evidence="2">
    <location>
        <position position="127"/>
    </location>
</feature>
<keyword evidence="1" id="KW-1133">Transmembrane helix</keyword>
<reference evidence="2 3" key="1">
    <citation type="submission" date="2018-12" db="EMBL/GenBank/DDBJ databases">
        <title>Venturia inaequalis Genome Resource.</title>
        <authorList>
            <person name="Lichtner F.J."/>
        </authorList>
    </citation>
    <scope>NUCLEOTIDE SEQUENCE [LARGE SCALE GENOMIC DNA]</scope>
    <source>
        <strain evidence="2 3">120213</strain>
    </source>
</reference>
<dbReference type="EMBL" id="WNWS01001423">
    <property type="protein sequence ID" value="KAE9961771.1"/>
    <property type="molecule type" value="Genomic_DNA"/>
</dbReference>